<evidence type="ECO:0000259" key="1">
    <source>
        <dbReference type="Pfam" id="PF12680"/>
    </source>
</evidence>
<accession>A0A2V4B355</accession>
<dbReference type="EMBL" id="MASW01000002">
    <property type="protein sequence ID" value="PXY28467.1"/>
    <property type="molecule type" value="Genomic_DNA"/>
</dbReference>
<dbReference type="InterPro" id="IPR037401">
    <property type="entry name" value="SnoaL-like"/>
</dbReference>
<evidence type="ECO:0000313" key="3">
    <source>
        <dbReference type="Proteomes" id="UP000249915"/>
    </source>
</evidence>
<proteinExistence type="predicted"/>
<dbReference type="InterPro" id="IPR032710">
    <property type="entry name" value="NTF2-like_dom_sf"/>
</dbReference>
<gene>
    <name evidence="2" type="ORF">BAY60_17405</name>
</gene>
<sequence>MSDIDKLARRYLASWNEPDPVRRRALVDELWADEARYVDPIVTAEGRGAIDDVVATAQRQFPGLVYRQAGAVDCHHHVARLTWELAPAGGPAVIAGLAVMVTEQARLRRVYGFLDPLPPIPSPGATR</sequence>
<dbReference type="Proteomes" id="UP000249915">
    <property type="component" value="Unassembled WGS sequence"/>
</dbReference>
<organism evidence="2 3">
    <name type="scientific">Prauserella muralis</name>
    <dbReference type="NCBI Taxonomy" id="588067"/>
    <lineage>
        <taxon>Bacteria</taxon>
        <taxon>Bacillati</taxon>
        <taxon>Actinomycetota</taxon>
        <taxon>Actinomycetes</taxon>
        <taxon>Pseudonocardiales</taxon>
        <taxon>Pseudonocardiaceae</taxon>
        <taxon>Prauserella</taxon>
    </lineage>
</organism>
<protein>
    <submittedName>
        <fullName evidence="2">Polyketide cyclase</fullName>
    </submittedName>
</protein>
<reference evidence="2 3" key="1">
    <citation type="submission" date="2016-07" db="EMBL/GenBank/DDBJ databases">
        <title>Draft genome sequence of Prauserella muralis DSM 45305, isolated from a mould-covered wall in an indoor environment.</title>
        <authorList>
            <person name="Ruckert C."/>
            <person name="Albersmeier A."/>
            <person name="Jiang C.-L."/>
            <person name="Jiang Y."/>
            <person name="Kalinowski J."/>
            <person name="Schneider O."/>
            <person name="Winkler A."/>
            <person name="Zotchev S.B."/>
        </authorList>
    </citation>
    <scope>NUCLEOTIDE SEQUENCE [LARGE SCALE GENOMIC DNA]</scope>
    <source>
        <strain evidence="2 3">DSM 45305</strain>
    </source>
</reference>
<dbReference type="SUPFAM" id="SSF54427">
    <property type="entry name" value="NTF2-like"/>
    <property type="match status" value="1"/>
</dbReference>
<dbReference type="AlphaFoldDB" id="A0A2V4B355"/>
<dbReference type="OrthoDB" id="9808719at2"/>
<feature type="domain" description="SnoaL-like" evidence="1">
    <location>
        <begin position="8"/>
        <end position="109"/>
    </location>
</feature>
<name>A0A2V4B355_9PSEU</name>
<comment type="caution">
    <text evidence="2">The sequence shown here is derived from an EMBL/GenBank/DDBJ whole genome shotgun (WGS) entry which is preliminary data.</text>
</comment>
<dbReference type="Gene3D" id="3.10.450.50">
    <property type="match status" value="1"/>
</dbReference>
<evidence type="ECO:0000313" key="2">
    <source>
        <dbReference type="EMBL" id="PXY28467.1"/>
    </source>
</evidence>
<keyword evidence="3" id="KW-1185">Reference proteome</keyword>
<dbReference type="Pfam" id="PF12680">
    <property type="entry name" value="SnoaL_2"/>
    <property type="match status" value="1"/>
</dbReference>
<dbReference type="RefSeq" id="WP_112282123.1">
    <property type="nucleotide sequence ID" value="NZ_MASW01000002.1"/>
</dbReference>